<dbReference type="PIRSF" id="PIRSF000535">
    <property type="entry name" value="1PFK/6PFK/LacC"/>
    <property type="match status" value="1"/>
</dbReference>
<dbReference type="CDD" id="cd01164">
    <property type="entry name" value="FruK_PfkB_like"/>
    <property type="match status" value="1"/>
</dbReference>
<evidence type="ECO:0000256" key="5">
    <source>
        <dbReference type="ARBA" id="ARBA00022840"/>
    </source>
</evidence>
<protein>
    <submittedName>
        <fullName evidence="8">1-phosphofructokinase family hexose kinase</fullName>
    </submittedName>
</protein>
<dbReference type="PANTHER" id="PTHR46566">
    <property type="entry name" value="1-PHOSPHOFRUCTOKINASE-RELATED"/>
    <property type="match status" value="1"/>
</dbReference>
<evidence type="ECO:0000313" key="9">
    <source>
        <dbReference type="Proteomes" id="UP001597068"/>
    </source>
</evidence>
<accession>A0ABW3GDT4</accession>
<keyword evidence="2 6" id="KW-0808">Transferase</keyword>
<comment type="caution">
    <text evidence="8">The sequence shown here is derived from an EMBL/GenBank/DDBJ whole genome shotgun (WGS) entry which is preliminary data.</text>
</comment>
<evidence type="ECO:0000256" key="6">
    <source>
        <dbReference type="PIRNR" id="PIRNR000535"/>
    </source>
</evidence>
<dbReference type="NCBIfam" id="TIGR03168">
    <property type="entry name" value="1-PFK"/>
    <property type="match status" value="1"/>
</dbReference>
<keyword evidence="4" id="KW-0418">Kinase</keyword>
<sequence>MIVTVTANPSLDRTIVLPGPLDRGAVVRAIGARSEPGGKGINVSRVAQVAGVPTVALLPAPSGDPLLVALDAVGLHYRTVATADEVRSNITVTEPDGTTTKLNLPGTTLDAGQIDAFAALILAASAGAEWVALCGSLPPGVPADFYRQVAASLAGSGCRVAVDTSGAPLAALLPAVADGSVHLIKPNTEELCEITGGDVAHLDGSAAAGDFSPTLEAARSVIGSGDCVVLATLGAAGAMVVTADGAWQATPPPITPVSTVGAGDATLAGYLLASIAGAAPAEALRAAVAHGSAAAALPGTQPPRPGDLAPHAVRVSEVSTPFV</sequence>
<comment type="similarity">
    <text evidence="1">Belongs to the carbohydrate kinase PfkB family.</text>
</comment>
<organism evidence="8 9">
    <name type="scientific">Williamsia deligens</name>
    <dbReference type="NCBI Taxonomy" id="321325"/>
    <lineage>
        <taxon>Bacteria</taxon>
        <taxon>Bacillati</taxon>
        <taxon>Actinomycetota</taxon>
        <taxon>Actinomycetes</taxon>
        <taxon>Mycobacteriales</taxon>
        <taxon>Nocardiaceae</taxon>
        <taxon>Williamsia</taxon>
    </lineage>
</organism>
<dbReference type="RefSeq" id="WP_253648314.1">
    <property type="nucleotide sequence ID" value="NZ_BAAAMO010000001.1"/>
</dbReference>
<dbReference type="SUPFAM" id="SSF53613">
    <property type="entry name" value="Ribokinase-like"/>
    <property type="match status" value="1"/>
</dbReference>
<dbReference type="InterPro" id="IPR017583">
    <property type="entry name" value="Tagatose/fructose_Pkinase"/>
</dbReference>
<dbReference type="EMBL" id="JBHTIL010000006">
    <property type="protein sequence ID" value="MFD0927855.1"/>
    <property type="molecule type" value="Genomic_DNA"/>
</dbReference>
<dbReference type="Proteomes" id="UP001597068">
    <property type="component" value="Unassembled WGS sequence"/>
</dbReference>
<name>A0ABW3GDT4_9NOCA</name>
<evidence type="ECO:0000256" key="1">
    <source>
        <dbReference type="ARBA" id="ARBA00010688"/>
    </source>
</evidence>
<feature type="domain" description="Carbohydrate kinase PfkB" evidence="7">
    <location>
        <begin position="24"/>
        <end position="304"/>
    </location>
</feature>
<keyword evidence="3" id="KW-0547">Nucleotide-binding</keyword>
<dbReference type="PROSITE" id="PS00584">
    <property type="entry name" value="PFKB_KINASES_2"/>
    <property type="match status" value="1"/>
</dbReference>
<evidence type="ECO:0000256" key="3">
    <source>
        <dbReference type="ARBA" id="ARBA00022741"/>
    </source>
</evidence>
<dbReference type="InterPro" id="IPR029056">
    <property type="entry name" value="Ribokinase-like"/>
</dbReference>
<dbReference type="Gene3D" id="3.40.1190.20">
    <property type="match status" value="1"/>
</dbReference>
<evidence type="ECO:0000256" key="2">
    <source>
        <dbReference type="ARBA" id="ARBA00022679"/>
    </source>
</evidence>
<keyword evidence="5" id="KW-0067">ATP-binding</keyword>
<reference evidence="9" key="1">
    <citation type="journal article" date="2019" name="Int. J. Syst. Evol. Microbiol.">
        <title>The Global Catalogue of Microorganisms (GCM) 10K type strain sequencing project: providing services to taxonomists for standard genome sequencing and annotation.</title>
        <authorList>
            <consortium name="The Broad Institute Genomics Platform"/>
            <consortium name="The Broad Institute Genome Sequencing Center for Infectious Disease"/>
            <person name="Wu L."/>
            <person name="Ma J."/>
        </authorList>
    </citation>
    <scope>NUCLEOTIDE SEQUENCE [LARGE SCALE GENOMIC DNA]</scope>
    <source>
        <strain evidence="9">CCUG 50873</strain>
    </source>
</reference>
<dbReference type="Pfam" id="PF00294">
    <property type="entry name" value="PfkB"/>
    <property type="match status" value="1"/>
</dbReference>
<dbReference type="InterPro" id="IPR002173">
    <property type="entry name" value="Carboh/pur_kinase_PfkB_CS"/>
</dbReference>
<evidence type="ECO:0000313" key="8">
    <source>
        <dbReference type="EMBL" id="MFD0927855.1"/>
    </source>
</evidence>
<evidence type="ECO:0000256" key="4">
    <source>
        <dbReference type="ARBA" id="ARBA00022777"/>
    </source>
</evidence>
<dbReference type="PANTHER" id="PTHR46566:SF5">
    <property type="entry name" value="1-PHOSPHOFRUCTOKINASE"/>
    <property type="match status" value="1"/>
</dbReference>
<proteinExistence type="inferred from homology"/>
<evidence type="ECO:0000259" key="7">
    <source>
        <dbReference type="Pfam" id="PF00294"/>
    </source>
</evidence>
<dbReference type="InterPro" id="IPR011611">
    <property type="entry name" value="PfkB_dom"/>
</dbReference>
<gene>
    <name evidence="8" type="ORF">ACFQ04_19120</name>
</gene>
<keyword evidence="9" id="KW-1185">Reference proteome</keyword>